<keyword evidence="4 6" id="KW-0472">Membrane</keyword>
<feature type="transmembrane region" description="Helical" evidence="6">
    <location>
        <begin position="110"/>
        <end position="127"/>
    </location>
</feature>
<dbReference type="Proteomes" id="UP000651452">
    <property type="component" value="Unassembled WGS sequence"/>
</dbReference>
<keyword evidence="2 6" id="KW-0812">Transmembrane</keyword>
<dbReference type="InterPro" id="IPR011701">
    <property type="entry name" value="MFS"/>
</dbReference>
<evidence type="ECO:0000256" key="3">
    <source>
        <dbReference type="ARBA" id="ARBA00022989"/>
    </source>
</evidence>
<evidence type="ECO:0000256" key="1">
    <source>
        <dbReference type="ARBA" id="ARBA00004141"/>
    </source>
</evidence>
<evidence type="ECO:0000256" key="6">
    <source>
        <dbReference type="SAM" id="Phobius"/>
    </source>
</evidence>
<feature type="transmembrane region" description="Helical" evidence="6">
    <location>
        <begin position="168"/>
        <end position="188"/>
    </location>
</feature>
<organism evidence="8 9">
    <name type="scientific">Ascochyta lentis</name>
    <dbReference type="NCBI Taxonomy" id="205686"/>
    <lineage>
        <taxon>Eukaryota</taxon>
        <taxon>Fungi</taxon>
        <taxon>Dikarya</taxon>
        <taxon>Ascomycota</taxon>
        <taxon>Pezizomycotina</taxon>
        <taxon>Dothideomycetes</taxon>
        <taxon>Pleosporomycetidae</taxon>
        <taxon>Pleosporales</taxon>
        <taxon>Pleosporineae</taxon>
        <taxon>Didymellaceae</taxon>
        <taxon>Ascochyta</taxon>
    </lineage>
</organism>
<accession>A0A8H7JB08</accession>
<feature type="transmembrane region" description="Helical" evidence="6">
    <location>
        <begin position="380"/>
        <end position="406"/>
    </location>
</feature>
<dbReference type="AlphaFoldDB" id="A0A8H7JB08"/>
<feature type="transmembrane region" description="Helical" evidence="6">
    <location>
        <begin position="134"/>
        <end position="156"/>
    </location>
</feature>
<evidence type="ECO:0000256" key="4">
    <source>
        <dbReference type="ARBA" id="ARBA00023136"/>
    </source>
</evidence>
<feature type="transmembrane region" description="Helical" evidence="6">
    <location>
        <begin position="200"/>
        <end position="222"/>
    </location>
</feature>
<evidence type="ECO:0000313" key="9">
    <source>
        <dbReference type="Proteomes" id="UP000651452"/>
    </source>
</evidence>
<feature type="transmembrane region" description="Helical" evidence="6">
    <location>
        <begin position="334"/>
        <end position="360"/>
    </location>
</feature>
<dbReference type="GO" id="GO:0022857">
    <property type="term" value="F:transmembrane transporter activity"/>
    <property type="evidence" value="ECO:0007669"/>
    <property type="project" value="InterPro"/>
</dbReference>
<dbReference type="Gene3D" id="1.20.1250.20">
    <property type="entry name" value="MFS general substrate transporter like domains"/>
    <property type="match status" value="1"/>
</dbReference>
<feature type="region of interest" description="Disordered" evidence="5">
    <location>
        <begin position="1"/>
        <end position="28"/>
    </location>
</feature>
<dbReference type="OrthoDB" id="194139at2759"/>
<name>A0A8H7JB08_9PLEO</name>
<evidence type="ECO:0000256" key="2">
    <source>
        <dbReference type="ARBA" id="ARBA00022692"/>
    </source>
</evidence>
<evidence type="ECO:0000313" key="8">
    <source>
        <dbReference type="EMBL" id="KAF9701179.1"/>
    </source>
</evidence>
<dbReference type="PANTHER" id="PTHR23507:SF1">
    <property type="entry name" value="FI18259P1-RELATED"/>
    <property type="match status" value="1"/>
</dbReference>
<keyword evidence="3 6" id="KW-1133">Transmembrane helix</keyword>
<dbReference type="EMBL" id="RZGK01000002">
    <property type="protein sequence ID" value="KAF9701179.1"/>
    <property type="molecule type" value="Genomic_DNA"/>
</dbReference>
<protein>
    <recommendedName>
        <fullName evidence="7">Major facilitator superfamily (MFS) profile domain-containing protein</fullName>
    </recommendedName>
</protein>
<comment type="subcellular location">
    <subcellularLocation>
        <location evidence="1">Membrane</location>
        <topology evidence="1">Multi-pass membrane protein</topology>
    </subcellularLocation>
</comment>
<reference evidence="8" key="1">
    <citation type="submission" date="2018-12" db="EMBL/GenBank/DDBJ databases">
        <authorList>
            <person name="Syme R.A."/>
            <person name="Farfan-Caceres L."/>
            <person name="Lichtenzveig J."/>
        </authorList>
    </citation>
    <scope>NUCLEOTIDE SEQUENCE</scope>
    <source>
        <strain evidence="8">Al4</strain>
    </source>
</reference>
<evidence type="ECO:0000256" key="5">
    <source>
        <dbReference type="SAM" id="MobiDB-lite"/>
    </source>
</evidence>
<sequence>MVPRTVDSPRDSSEEEGLPSRAHTSTPDEKKKKPWVVMVVLAFALVAIIDMGAFLAEAPRTRVYEANICLRFYRETDPSVIGADGAIMEKLCKVDAVQQEMAMIFGWQEMFDAIPSIFLAIPFGILADKVGRKWIFTASLMGLQLNSAWVLGICYFKDLPLQLTWLSSAFYFIGGGPIVAAAIGITMISDIAPPEKRTTIFLYLTASVLVAEIVAPIMSARLMESGDWYPLVLALIFQQAGVLLAVFFPETLHMREKPNHEESNARMVQIPAKSHAFSPGQQLQHFQDAFRFLKSDRTLALVVFTFMANRLGRQGMTLLVRYASKRYGWEIKQAAYLLSFRAATNLAAVAIFLPLANFVLLNYVRLPAHWADLWIARGSIILTAISFLVIGLAAYPAILIVGLLVYNMGTGYNAAMRSVSIHVVGGQSSHDIGKLMSTIAIVESLGALVAGPLLNQLFQWGMGMGSAWLGLPFLAGMLVFAGLSVMTFKIDVDEKEAAYIEVQSEAEDDLFELQGRASTSALEREGVHRHSTSRDSLHFQR</sequence>
<keyword evidence="9" id="KW-1185">Reference proteome</keyword>
<feature type="domain" description="Major facilitator superfamily (MFS) profile" evidence="7">
    <location>
        <begin position="36"/>
        <end position="493"/>
    </location>
</feature>
<feature type="region of interest" description="Disordered" evidence="5">
    <location>
        <begin position="522"/>
        <end position="541"/>
    </location>
</feature>
<reference evidence="8" key="2">
    <citation type="submission" date="2020-09" db="EMBL/GenBank/DDBJ databases">
        <title>Reference genome assembly for Australian Ascochyta lentis isolate Al4.</title>
        <authorList>
            <person name="Lee R.C."/>
            <person name="Farfan-Caceres L.M."/>
            <person name="Debler J.W."/>
            <person name="Williams A.H."/>
            <person name="Henares B.M."/>
        </authorList>
    </citation>
    <scope>NUCLEOTIDE SEQUENCE</scope>
    <source>
        <strain evidence="8">Al4</strain>
    </source>
</reference>
<feature type="transmembrane region" description="Helical" evidence="6">
    <location>
        <begin position="435"/>
        <end position="454"/>
    </location>
</feature>
<dbReference type="InterPro" id="IPR020846">
    <property type="entry name" value="MFS_dom"/>
</dbReference>
<dbReference type="SUPFAM" id="SSF103473">
    <property type="entry name" value="MFS general substrate transporter"/>
    <property type="match status" value="1"/>
</dbReference>
<dbReference type="GO" id="GO:0016020">
    <property type="term" value="C:membrane"/>
    <property type="evidence" value="ECO:0007669"/>
    <property type="project" value="UniProtKB-SubCell"/>
</dbReference>
<dbReference type="InterPro" id="IPR036259">
    <property type="entry name" value="MFS_trans_sf"/>
</dbReference>
<gene>
    <name evidence="8" type="ORF">EKO04_000999</name>
</gene>
<comment type="caution">
    <text evidence="8">The sequence shown here is derived from an EMBL/GenBank/DDBJ whole genome shotgun (WGS) entry which is preliminary data.</text>
</comment>
<feature type="transmembrane region" description="Helical" evidence="6">
    <location>
        <begin position="466"/>
        <end position="488"/>
    </location>
</feature>
<dbReference type="Pfam" id="PF07690">
    <property type="entry name" value="MFS_1"/>
    <property type="match status" value="1"/>
</dbReference>
<evidence type="ECO:0000259" key="7">
    <source>
        <dbReference type="PROSITE" id="PS50850"/>
    </source>
</evidence>
<dbReference type="PROSITE" id="PS50850">
    <property type="entry name" value="MFS"/>
    <property type="match status" value="1"/>
</dbReference>
<feature type="transmembrane region" description="Helical" evidence="6">
    <location>
        <begin position="35"/>
        <end position="56"/>
    </location>
</feature>
<proteinExistence type="predicted"/>
<feature type="transmembrane region" description="Helical" evidence="6">
    <location>
        <begin position="228"/>
        <end position="248"/>
    </location>
</feature>
<dbReference type="PANTHER" id="PTHR23507">
    <property type="entry name" value="ZGC:174356"/>
    <property type="match status" value="1"/>
</dbReference>